<dbReference type="CDD" id="cd03249">
    <property type="entry name" value="ABC_MTABC3_MDL1_MDL2"/>
    <property type="match status" value="1"/>
</dbReference>
<feature type="transmembrane region" description="Helical" evidence="10">
    <location>
        <begin position="258"/>
        <end position="282"/>
    </location>
</feature>
<dbReference type="InterPro" id="IPR036640">
    <property type="entry name" value="ABC1_TM_sf"/>
</dbReference>
<dbReference type="GO" id="GO:0015421">
    <property type="term" value="F:ABC-type oligopeptide transporter activity"/>
    <property type="evidence" value="ECO:0007669"/>
    <property type="project" value="TreeGrafter"/>
</dbReference>
<evidence type="ECO:0000259" key="11">
    <source>
        <dbReference type="PROSITE" id="PS50893"/>
    </source>
</evidence>
<keyword evidence="8 10" id="KW-0472">Membrane</keyword>
<name>A0A9P8ZWU0_9PEZI</name>
<feature type="domain" description="ABC transporter" evidence="11">
    <location>
        <begin position="1027"/>
        <end position="1267"/>
    </location>
</feature>
<dbReference type="PANTHER" id="PTHR43394">
    <property type="entry name" value="ATP-DEPENDENT PERMEASE MDL1, MITOCHONDRIAL"/>
    <property type="match status" value="1"/>
</dbReference>
<feature type="transmembrane region" description="Helical" evidence="10">
    <location>
        <begin position="731"/>
        <end position="757"/>
    </location>
</feature>
<dbReference type="FunFam" id="3.40.50.300:FF:000913">
    <property type="entry name" value="ABC multidrug transporter SitT"/>
    <property type="match status" value="1"/>
</dbReference>
<dbReference type="Gene3D" id="1.20.1560.10">
    <property type="entry name" value="ABC transporter type 1, transmembrane domain"/>
    <property type="match status" value="1"/>
</dbReference>
<dbReference type="Pfam" id="PF00664">
    <property type="entry name" value="ABC_membrane"/>
    <property type="match status" value="2"/>
</dbReference>
<feature type="transmembrane region" description="Helical" evidence="10">
    <location>
        <begin position="922"/>
        <end position="945"/>
    </location>
</feature>
<evidence type="ECO:0000256" key="9">
    <source>
        <dbReference type="SAM" id="MobiDB-lite"/>
    </source>
</evidence>
<dbReference type="PROSITE" id="PS50929">
    <property type="entry name" value="ABC_TM1F"/>
    <property type="match status" value="2"/>
</dbReference>
<evidence type="ECO:0000256" key="3">
    <source>
        <dbReference type="ARBA" id="ARBA00007577"/>
    </source>
</evidence>
<feature type="domain" description="ABC transporter" evidence="11">
    <location>
        <begin position="355"/>
        <end position="613"/>
    </location>
</feature>
<feature type="compositionally biased region" description="Polar residues" evidence="9">
    <location>
        <begin position="621"/>
        <end position="634"/>
    </location>
</feature>
<protein>
    <submittedName>
        <fullName evidence="13">ABC transporter-like protein</fullName>
    </submittedName>
</protein>
<dbReference type="RefSeq" id="XP_045956601.1">
    <property type="nucleotide sequence ID" value="XM_046098283.1"/>
</dbReference>
<dbReference type="GO" id="GO:0005743">
    <property type="term" value="C:mitochondrial inner membrane"/>
    <property type="evidence" value="ECO:0007669"/>
    <property type="project" value="TreeGrafter"/>
</dbReference>
<feature type="domain" description="ABC transmembrane type-1" evidence="12">
    <location>
        <begin position="699"/>
        <end position="985"/>
    </location>
</feature>
<keyword evidence="14" id="KW-1185">Reference proteome</keyword>
<dbReference type="InterPro" id="IPR039421">
    <property type="entry name" value="Type_1_exporter"/>
</dbReference>
<dbReference type="GO" id="GO:0005524">
    <property type="term" value="F:ATP binding"/>
    <property type="evidence" value="ECO:0007669"/>
    <property type="project" value="UniProtKB-KW"/>
</dbReference>
<dbReference type="CDD" id="cd18577">
    <property type="entry name" value="ABC_6TM_Pgp_ABCB1_D1_like"/>
    <property type="match status" value="1"/>
</dbReference>
<dbReference type="InterPro" id="IPR011527">
    <property type="entry name" value="ABC1_TM_dom"/>
</dbReference>
<gene>
    <name evidence="13" type="ORF">BKA67DRAFT_521528</name>
</gene>
<dbReference type="SUPFAM" id="SSF52540">
    <property type="entry name" value="P-loop containing nucleoside triphosphate hydrolases"/>
    <property type="match status" value="2"/>
</dbReference>
<comment type="subcellular location">
    <subcellularLocation>
        <location evidence="2">Endomembrane system</location>
    </subcellularLocation>
    <subcellularLocation>
        <location evidence="1">Membrane</location>
        <topology evidence="1">Multi-pass membrane protein</topology>
    </subcellularLocation>
</comment>
<feature type="transmembrane region" description="Helical" evidence="10">
    <location>
        <begin position="817"/>
        <end position="837"/>
    </location>
</feature>
<evidence type="ECO:0000256" key="5">
    <source>
        <dbReference type="ARBA" id="ARBA00022741"/>
    </source>
</evidence>
<dbReference type="OrthoDB" id="6500128at2759"/>
<dbReference type="Gene3D" id="3.40.50.300">
    <property type="entry name" value="P-loop containing nucleotide triphosphate hydrolases"/>
    <property type="match status" value="2"/>
</dbReference>
<feature type="transmembrane region" description="Helical" evidence="10">
    <location>
        <begin position="154"/>
        <end position="173"/>
    </location>
</feature>
<dbReference type="FunFam" id="3.40.50.300:FF:001530">
    <property type="entry name" value="ABC multidrug transporter (Eurofung)"/>
    <property type="match status" value="1"/>
</dbReference>
<dbReference type="GO" id="GO:0016887">
    <property type="term" value="F:ATP hydrolysis activity"/>
    <property type="evidence" value="ECO:0007669"/>
    <property type="project" value="InterPro"/>
</dbReference>
<accession>A0A9P8ZWU0</accession>
<dbReference type="CDD" id="cd18578">
    <property type="entry name" value="ABC_6TM_Pgp_ABCB1_D2_like"/>
    <property type="match status" value="1"/>
</dbReference>
<evidence type="ECO:0000256" key="2">
    <source>
        <dbReference type="ARBA" id="ARBA00004308"/>
    </source>
</evidence>
<feature type="transmembrane region" description="Helical" evidence="10">
    <location>
        <begin position="78"/>
        <end position="102"/>
    </location>
</feature>
<dbReference type="AlphaFoldDB" id="A0A9P8ZWU0"/>
<evidence type="ECO:0000313" key="14">
    <source>
        <dbReference type="Proteomes" id="UP000758603"/>
    </source>
</evidence>
<dbReference type="PROSITE" id="PS50893">
    <property type="entry name" value="ABC_TRANSPORTER_2"/>
    <property type="match status" value="2"/>
</dbReference>
<keyword evidence="6" id="KW-0067">ATP-binding</keyword>
<dbReference type="GO" id="GO:0090374">
    <property type="term" value="P:oligopeptide export from mitochondrion"/>
    <property type="evidence" value="ECO:0007669"/>
    <property type="project" value="TreeGrafter"/>
</dbReference>
<evidence type="ECO:0000259" key="12">
    <source>
        <dbReference type="PROSITE" id="PS50929"/>
    </source>
</evidence>
<dbReference type="InterPro" id="IPR027417">
    <property type="entry name" value="P-loop_NTPase"/>
</dbReference>
<evidence type="ECO:0000256" key="10">
    <source>
        <dbReference type="SAM" id="Phobius"/>
    </source>
</evidence>
<dbReference type="Proteomes" id="UP000758603">
    <property type="component" value="Unassembled WGS sequence"/>
</dbReference>
<evidence type="ECO:0000256" key="1">
    <source>
        <dbReference type="ARBA" id="ARBA00004141"/>
    </source>
</evidence>
<keyword evidence="5" id="KW-0547">Nucleotide-binding</keyword>
<proteinExistence type="inferred from homology"/>
<comment type="similarity">
    <text evidence="3">Belongs to the ABC transporter superfamily. ABCB family. Multidrug resistance exporter (TC 3.A.1.201) subfamily.</text>
</comment>
<dbReference type="PANTHER" id="PTHR43394:SF27">
    <property type="entry name" value="ATP-DEPENDENT TRANSLOCASE ABCB1-LIKE"/>
    <property type="match status" value="1"/>
</dbReference>
<feature type="compositionally biased region" description="Basic and acidic residues" evidence="9">
    <location>
        <begin position="637"/>
        <end position="657"/>
    </location>
</feature>
<sequence>MYVVFPLMLMKQRIFSYTTKRDRFFITISTFGAIICGLTYPAMTIVFGNLVGHITSTNFTGEDAGQVKTFLTGVINQAVLYFVYLFGIRFVSGYIATLGFNVMSIRVSSTLRLAYMKALLSQRVSLLDTQPPGQLAAIITSTSNALQAGISEKFALLIQSIALVVGAMINAYLHSWKLALVTCSGLLLIILTYCVTTPFVVKNQKQVEQMNIKASGVSSEAFGAMRMIAACGAEGKVVNKYEGWVSKARKIGMRLSKIVAVQKGTVFFSVIGTFAVSCWFAARMIVAGEIPNSSILIMVLMSIMMTINALSNIAQPVAAASRAAHAARTLFNGLDAPKPKTTGKKAPDVSATERLVLWNVNFTYPSRPKQKILDQFKLVIPAGKVTAIVGPSGSGKSTIVSLIERWYELDGAVTGNKLVQYFRNGKVACGGVPLHEIDMKWWRSQIGLVQQEPFLFNDTIYTNVSYGLIGTEWEDAEEEKKRELVKQACAEAFADEFISRLPDGYDTLVGDSGGKLSGGQRQRLAIARAIVKKPKILILDEATSAIDVQGEKVVQAALDKVSQGRTTIVIAHRLSTVKNADTIVVMSKGKVAQWGKHKQLMAKKSGPYYLLSQAQKLTSGESQDAALDNSSDTAVSEDGRCTKDLTGKHKGEEDVRPASETCDDDDDNGNDIEYESKKLTKVFGPLLLEQRKHWIWYCIMFFGAVMAGASAPLQAYLFAALLSSFNTLGPYLLILTNFWCLMFVILAGSVGIGYFALTFAATRIAFMITTSYQLDYFGSMILKPISWFDKEEEKEGTLTQRLAADATALQQLLGNNLAFIVIAILSIAGCLAIAFYFGWKLTAISLAAAMPLAIAAGFFRSRIEKKFQKMNTKVFAESARFATESMGAIRTVTALTLEDTICQRYEKMLTNHLHVAYRKARLATIIFAASDAVPLLCMAFILWYGGGLLVSGEYISFQYLVVYLAVVQGAQGVGQWLSFVPNLGAAKLAAARIQEVRVREIDPDKGLKLGDAALEFNEKHEIMGPEIAFQNVWFKYPTRDVPVLCGMNMTIEKGQFAAIVGPSAGCGKTSIISIIERFYGTKSGQVSMNGVDIRDINIQDYRKTMSLVAQEPFMFQGTIRENILFGVEPEKICSCDHNLHEACRDAEIHDFIMSLPEGYNTRVGFKGILLSGGQKQRMSIARALIRNPRLLLLDEATSALDSETEKLVEGVFERTKKSRTMVVVAHRLATIQNADIIFVLGDGKVVESGTHAQLLAKKGVYWSMCQAQSLE</sequence>
<dbReference type="InterPro" id="IPR003593">
    <property type="entry name" value="AAA+_ATPase"/>
</dbReference>
<dbReference type="PROSITE" id="PS00211">
    <property type="entry name" value="ABC_TRANSPORTER_1"/>
    <property type="match status" value="2"/>
</dbReference>
<feature type="region of interest" description="Disordered" evidence="9">
    <location>
        <begin position="621"/>
        <end position="669"/>
    </location>
</feature>
<organism evidence="13 14">
    <name type="scientific">Truncatella angustata</name>
    <dbReference type="NCBI Taxonomy" id="152316"/>
    <lineage>
        <taxon>Eukaryota</taxon>
        <taxon>Fungi</taxon>
        <taxon>Dikarya</taxon>
        <taxon>Ascomycota</taxon>
        <taxon>Pezizomycotina</taxon>
        <taxon>Sordariomycetes</taxon>
        <taxon>Xylariomycetidae</taxon>
        <taxon>Amphisphaeriales</taxon>
        <taxon>Sporocadaceae</taxon>
        <taxon>Truncatella</taxon>
    </lineage>
</organism>
<feature type="domain" description="ABC transmembrane type-1" evidence="12">
    <location>
        <begin position="28"/>
        <end position="322"/>
    </location>
</feature>
<dbReference type="InterPro" id="IPR003439">
    <property type="entry name" value="ABC_transporter-like_ATP-bd"/>
</dbReference>
<evidence type="ECO:0000256" key="7">
    <source>
        <dbReference type="ARBA" id="ARBA00022989"/>
    </source>
</evidence>
<keyword evidence="7 10" id="KW-1133">Transmembrane helix</keyword>
<feature type="transmembrane region" description="Helical" evidence="10">
    <location>
        <begin position="294"/>
        <end position="314"/>
    </location>
</feature>
<feature type="transmembrane region" description="Helical" evidence="10">
    <location>
        <begin position="843"/>
        <end position="863"/>
    </location>
</feature>
<evidence type="ECO:0000313" key="13">
    <source>
        <dbReference type="EMBL" id="KAH6652323.1"/>
    </source>
</evidence>
<evidence type="ECO:0000256" key="4">
    <source>
        <dbReference type="ARBA" id="ARBA00022692"/>
    </source>
</evidence>
<dbReference type="SUPFAM" id="SSF90123">
    <property type="entry name" value="ABC transporter transmembrane region"/>
    <property type="match status" value="2"/>
</dbReference>
<evidence type="ECO:0000256" key="8">
    <source>
        <dbReference type="ARBA" id="ARBA00023136"/>
    </source>
</evidence>
<feature type="transmembrane region" description="Helical" evidence="10">
    <location>
        <begin position="694"/>
        <end position="719"/>
    </location>
</feature>
<evidence type="ECO:0000256" key="6">
    <source>
        <dbReference type="ARBA" id="ARBA00022840"/>
    </source>
</evidence>
<comment type="caution">
    <text evidence="13">The sequence shown here is derived from an EMBL/GenBank/DDBJ whole genome shotgun (WGS) entry which is preliminary data.</text>
</comment>
<dbReference type="Pfam" id="PF00005">
    <property type="entry name" value="ABC_tran"/>
    <property type="match status" value="2"/>
</dbReference>
<dbReference type="GO" id="GO:0012505">
    <property type="term" value="C:endomembrane system"/>
    <property type="evidence" value="ECO:0007669"/>
    <property type="project" value="UniProtKB-SubCell"/>
</dbReference>
<dbReference type="InterPro" id="IPR017871">
    <property type="entry name" value="ABC_transporter-like_CS"/>
</dbReference>
<feature type="transmembrane region" description="Helical" evidence="10">
    <location>
        <begin position="179"/>
        <end position="201"/>
    </location>
</feature>
<dbReference type="GeneID" id="70127175"/>
<feature type="transmembrane region" description="Helical" evidence="10">
    <location>
        <begin position="24"/>
        <end position="43"/>
    </location>
</feature>
<reference evidence="13" key="1">
    <citation type="journal article" date="2021" name="Nat. Commun.">
        <title>Genetic determinants of endophytism in the Arabidopsis root mycobiome.</title>
        <authorList>
            <person name="Mesny F."/>
            <person name="Miyauchi S."/>
            <person name="Thiergart T."/>
            <person name="Pickel B."/>
            <person name="Atanasova L."/>
            <person name="Karlsson M."/>
            <person name="Huettel B."/>
            <person name="Barry K.W."/>
            <person name="Haridas S."/>
            <person name="Chen C."/>
            <person name="Bauer D."/>
            <person name="Andreopoulos W."/>
            <person name="Pangilinan J."/>
            <person name="LaButti K."/>
            <person name="Riley R."/>
            <person name="Lipzen A."/>
            <person name="Clum A."/>
            <person name="Drula E."/>
            <person name="Henrissat B."/>
            <person name="Kohler A."/>
            <person name="Grigoriev I.V."/>
            <person name="Martin F.M."/>
            <person name="Hacquard S."/>
        </authorList>
    </citation>
    <scope>NUCLEOTIDE SEQUENCE</scope>
    <source>
        <strain evidence="13">MPI-SDFR-AT-0073</strain>
    </source>
</reference>
<keyword evidence="4 10" id="KW-0812">Transmembrane</keyword>
<dbReference type="SMART" id="SM00382">
    <property type="entry name" value="AAA"/>
    <property type="match status" value="2"/>
</dbReference>
<dbReference type="EMBL" id="JAGPXC010000006">
    <property type="protein sequence ID" value="KAH6652323.1"/>
    <property type="molecule type" value="Genomic_DNA"/>
</dbReference>